<dbReference type="PRINTS" id="PR00114">
    <property type="entry name" value="STPHPHTASE"/>
</dbReference>
<dbReference type="InterPro" id="IPR029052">
    <property type="entry name" value="Metallo-depent_PP-like"/>
</dbReference>
<keyword evidence="3" id="KW-0464">Manganese</keyword>
<reference evidence="8" key="1">
    <citation type="journal article" date="2019" name="Nat. Commun.">
        <title>The genome of broomcorn millet.</title>
        <authorList>
            <person name="Zou C."/>
            <person name="Miki D."/>
            <person name="Li D."/>
            <person name="Tang Q."/>
            <person name="Xiao L."/>
            <person name="Rajput S."/>
            <person name="Deng P."/>
            <person name="Jia W."/>
            <person name="Huang R."/>
            <person name="Zhang M."/>
            <person name="Sun Y."/>
            <person name="Hu J."/>
            <person name="Fu X."/>
            <person name="Schnable P.S."/>
            <person name="Li F."/>
            <person name="Zhang H."/>
            <person name="Feng B."/>
            <person name="Zhu X."/>
            <person name="Liu R."/>
            <person name="Schnable J.C."/>
            <person name="Zhu J.-K."/>
            <person name="Zhang H."/>
        </authorList>
    </citation>
    <scope>NUCLEOTIDE SEQUENCE [LARGE SCALE GENOMIC DNA]</scope>
</reference>
<proteinExistence type="inferred from homology"/>
<dbReference type="EMBL" id="PQIB02000008">
    <property type="protein sequence ID" value="RLN04323.1"/>
    <property type="molecule type" value="Genomic_DNA"/>
</dbReference>
<dbReference type="PROSITE" id="PS00125">
    <property type="entry name" value="SER_THR_PHOSPHATASE"/>
    <property type="match status" value="1"/>
</dbReference>
<evidence type="ECO:0000256" key="4">
    <source>
        <dbReference type="RuleBase" id="RU004273"/>
    </source>
</evidence>
<protein>
    <recommendedName>
        <fullName evidence="4">Serine/threonine-protein phosphatase</fullName>
        <ecNumber evidence="4">3.1.3.16</ecNumber>
    </recommendedName>
</protein>
<dbReference type="GO" id="GO:0004722">
    <property type="term" value="F:protein serine/threonine phosphatase activity"/>
    <property type="evidence" value="ECO:0007669"/>
    <property type="project" value="UniProtKB-EC"/>
</dbReference>
<dbReference type="InterPro" id="IPR006186">
    <property type="entry name" value="Ser/Thr-sp_prot-phosphatase"/>
</dbReference>
<dbReference type="InterPro" id="IPR004843">
    <property type="entry name" value="Calcineurin-like_PHP"/>
</dbReference>
<keyword evidence="4" id="KW-0378">Hydrolase</keyword>
<dbReference type="SUPFAM" id="SSF56300">
    <property type="entry name" value="Metallo-dependent phosphatases"/>
    <property type="match status" value="1"/>
</dbReference>
<evidence type="ECO:0000256" key="5">
    <source>
        <dbReference type="SAM" id="Phobius"/>
    </source>
</evidence>
<dbReference type="STRING" id="4540.A0A3L6RIW9"/>
<dbReference type="Pfam" id="PF00149">
    <property type="entry name" value="Metallophos"/>
    <property type="match status" value="1"/>
</dbReference>
<comment type="cofactor">
    <cofactor evidence="1">
        <name>Mn(2+)</name>
        <dbReference type="ChEBI" id="CHEBI:29035"/>
    </cofactor>
</comment>
<sequence>MASSSRATNALDEANVGEAADRNLQPFSSLLKIPFAEHRVSKVCDNHGDKWARQSFRAFKEAVLGINLVIRGMISDGKILLKSCRGHFIDLGEGDRFDRLLQEAGLPFDIDSIATDRGPLSGIQTLQFTEEEYHALYNSQISLMDLIRRKETGQLSSSGSEFLGNKFTRDFPENEINVLVLTASNLLHREPNCIHVDPRADQTVTIVGDIHGQLHDAIFLLQAAGFPSESRIFVFNGDYVDRGSCGLETFLLLLAWKTKHNIFVAFCLTHVFILIFLVCLPNSAFLLRGNHESKYCTSVYGFKNELFTKYVDDGSQIYQLVLKCFQHLPLASVVAGCVYTAHGGLFRGTMTMPQKKHKGARKCTANSSIVSSTLKLGSLEELSKARRNVLDPPWKGSNLIPGDILWSDPSVEMGLSLNEARGGLGLLWGPDMIEKFMLENNLKLKLNVRSHEGPDARDLHIDLSGMNNGFTIDHQVNSGKLITVFSAPDYPQFQASEERYNNLGAYLVLRAPDFATPMFCCFESVKPRPEAPAYYDYKEVMDSDEELDYSAMDRD</sequence>
<organism evidence="7 8">
    <name type="scientific">Panicum miliaceum</name>
    <name type="common">Proso millet</name>
    <name type="synonym">Broomcorn millet</name>
    <dbReference type="NCBI Taxonomy" id="4540"/>
    <lineage>
        <taxon>Eukaryota</taxon>
        <taxon>Viridiplantae</taxon>
        <taxon>Streptophyta</taxon>
        <taxon>Embryophyta</taxon>
        <taxon>Tracheophyta</taxon>
        <taxon>Spermatophyta</taxon>
        <taxon>Magnoliopsida</taxon>
        <taxon>Liliopsida</taxon>
        <taxon>Poales</taxon>
        <taxon>Poaceae</taxon>
        <taxon>PACMAD clade</taxon>
        <taxon>Panicoideae</taxon>
        <taxon>Panicodae</taxon>
        <taxon>Paniceae</taxon>
        <taxon>Panicinae</taxon>
        <taxon>Panicum</taxon>
        <taxon>Panicum sect. Panicum</taxon>
    </lineage>
</organism>
<evidence type="ECO:0000313" key="7">
    <source>
        <dbReference type="EMBL" id="RLN04323.1"/>
    </source>
</evidence>
<evidence type="ECO:0000256" key="2">
    <source>
        <dbReference type="ARBA" id="ARBA00022723"/>
    </source>
</evidence>
<dbReference type="EC" id="3.1.3.16" evidence="4"/>
<keyword evidence="5" id="KW-0472">Membrane</keyword>
<keyword evidence="5" id="KW-1133">Transmembrane helix</keyword>
<dbReference type="AlphaFoldDB" id="A0A3L6RIW9"/>
<name>A0A3L6RIW9_PANMI</name>
<dbReference type="Proteomes" id="UP000275267">
    <property type="component" value="Unassembled WGS sequence"/>
</dbReference>
<comment type="caution">
    <text evidence="7">The sequence shown here is derived from an EMBL/GenBank/DDBJ whole genome shotgun (WGS) entry which is preliminary data.</text>
</comment>
<keyword evidence="8" id="KW-1185">Reference proteome</keyword>
<evidence type="ECO:0000256" key="1">
    <source>
        <dbReference type="ARBA" id="ARBA00001936"/>
    </source>
</evidence>
<dbReference type="SMART" id="SM00156">
    <property type="entry name" value="PP2Ac"/>
    <property type="match status" value="1"/>
</dbReference>
<gene>
    <name evidence="7" type="ORF">C2845_PM13G14690</name>
</gene>
<keyword evidence="2" id="KW-0479">Metal-binding</keyword>
<dbReference type="PANTHER" id="PTHR45668:SF9">
    <property type="entry name" value="SERINE_THREONINE-PROTEIN PHOSPHATASE 7"/>
    <property type="match status" value="1"/>
</dbReference>
<comment type="catalytic activity">
    <reaction evidence="4">
        <text>O-phospho-L-threonyl-[protein] + H2O = L-threonyl-[protein] + phosphate</text>
        <dbReference type="Rhea" id="RHEA:47004"/>
        <dbReference type="Rhea" id="RHEA-COMP:11060"/>
        <dbReference type="Rhea" id="RHEA-COMP:11605"/>
        <dbReference type="ChEBI" id="CHEBI:15377"/>
        <dbReference type="ChEBI" id="CHEBI:30013"/>
        <dbReference type="ChEBI" id="CHEBI:43474"/>
        <dbReference type="ChEBI" id="CHEBI:61977"/>
        <dbReference type="EC" id="3.1.3.16"/>
    </reaction>
</comment>
<feature type="domain" description="Serine/threonine specific protein phosphatases" evidence="6">
    <location>
        <begin position="287"/>
        <end position="292"/>
    </location>
</feature>
<comment type="similarity">
    <text evidence="4">Belongs to the PPP phosphatase family.</text>
</comment>
<evidence type="ECO:0000259" key="6">
    <source>
        <dbReference type="PROSITE" id="PS00125"/>
    </source>
</evidence>
<dbReference type="PANTHER" id="PTHR45668">
    <property type="entry name" value="SERINE/THREONINE-PROTEIN PHOSPHATASE 5-RELATED"/>
    <property type="match status" value="1"/>
</dbReference>
<evidence type="ECO:0000313" key="8">
    <source>
        <dbReference type="Proteomes" id="UP000275267"/>
    </source>
</evidence>
<evidence type="ECO:0000256" key="3">
    <source>
        <dbReference type="ARBA" id="ARBA00023211"/>
    </source>
</evidence>
<dbReference type="GO" id="GO:0046872">
    <property type="term" value="F:metal ion binding"/>
    <property type="evidence" value="ECO:0007669"/>
    <property type="project" value="UniProtKB-KW"/>
</dbReference>
<dbReference type="InterPro" id="IPR051134">
    <property type="entry name" value="PPP_phosphatase"/>
</dbReference>
<feature type="transmembrane region" description="Helical" evidence="5">
    <location>
        <begin position="262"/>
        <end position="287"/>
    </location>
</feature>
<dbReference type="Gene3D" id="3.60.21.10">
    <property type="match status" value="1"/>
</dbReference>
<keyword evidence="5" id="KW-0812">Transmembrane</keyword>
<dbReference type="OrthoDB" id="445564at2759"/>
<accession>A0A3L6RIW9</accession>